<dbReference type="EMBL" id="KC246785">
    <property type="protein sequence ID" value="AHF24135.1"/>
    <property type="molecule type" value="Genomic_DNA"/>
</dbReference>
<organism evidence="2">
    <name type="scientific">uncultured bacterium Contig46</name>
    <dbReference type="NCBI Taxonomy" id="1393580"/>
    <lineage>
        <taxon>Bacteria</taxon>
        <taxon>environmental samples</taxon>
    </lineage>
</organism>
<dbReference type="InterPro" id="IPR042267">
    <property type="entry name" value="VTC_sf"/>
</dbReference>
<dbReference type="CDD" id="cd07750">
    <property type="entry name" value="PolyPPase_VTC_like"/>
    <property type="match status" value="1"/>
</dbReference>
<dbReference type="Pfam" id="PF09359">
    <property type="entry name" value="VTC"/>
    <property type="match status" value="1"/>
</dbReference>
<evidence type="ECO:0000259" key="1">
    <source>
        <dbReference type="Pfam" id="PF09359"/>
    </source>
</evidence>
<proteinExistence type="predicted"/>
<feature type="domain" description="VTC" evidence="1">
    <location>
        <begin position="10"/>
        <end position="226"/>
    </location>
</feature>
<dbReference type="Gene3D" id="3.20.100.30">
    <property type="entry name" value="VTC, catalytic tunnel domain"/>
    <property type="match status" value="1"/>
</dbReference>
<accession>W0FMB3</accession>
<protein>
    <submittedName>
        <fullName evidence="2">VTC domain protein</fullName>
    </submittedName>
</protein>
<dbReference type="InterPro" id="IPR018966">
    <property type="entry name" value="VTC_domain"/>
</dbReference>
<dbReference type="InterPro" id="IPR033469">
    <property type="entry name" value="CYTH-like_dom_sf"/>
</dbReference>
<evidence type="ECO:0000313" key="2">
    <source>
        <dbReference type="EMBL" id="AHF24135.1"/>
    </source>
</evidence>
<dbReference type="SUPFAM" id="SSF55154">
    <property type="entry name" value="CYTH-like phosphatases"/>
    <property type="match status" value="1"/>
</dbReference>
<dbReference type="GO" id="GO:0006799">
    <property type="term" value="P:polyphosphate biosynthetic process"/>
    <property type="evidence" value="ECO:0007669"/>
    <property type="project" value="UniProtKB-ARBA"/>
</dbReference>
<reference evidence="2" key="1">
    <citation type="journal article" date="2013" name="PLoS ONE">
        <title>Metagenomic insights into the carbohydrate-active enzymes carried by the microorganisms adhering to solid digesta in the rumen of cows.</title>
        <authorList>
            <person name="Wang L."/>
            <person name="Hatem A."/>
            <person name="Catalyurek U.V."/>
            <person name="Morrison M."/>
            <person name="Yu Z."/>
        </authorList>
    </citation>
    <scope>NUCLEOTIDE SEQUENCE</scope>
</reference>
<name>W0FMB3_9BACT</name>
<sequence>MTLMQENFARVETKYLMTLSQTAVMEMGLMRLGFERMDFGSPCVQSLYYDTADYTLIRSSLERPAYKEKLRLRAYGEPGPLTHSFVEIKKKYNGVVYKRRTVMPMEEAMDALSRGRLPEKAGQVGQEVQWMVHRYGLHPAAVISYDRDAWFCRTRPEVRITFDRRLAFRDWELDLNSRTTGIPLLPAGLRLMEIKTNGIYPLWLVRLLQESGARRTHFSKYGQAYLRYIRPCADTIERSAAKCSAVSLSRGA</sequence>
<dbReference type="AlphaFoldDB" id="W0FMB3"/>